<evidence type="ECO:0000313" key="8">
    <source>
        <dbReference type="EMBL" id="CAB9502013.1"/>
    </source>
</evidence>
<evidence type="ECO:0000256" key="4">
    <source>
        <dbReference type="RuleBase" id="RU004020"/>
    </source>
</evidence>
<feature type="domain" description="HSF-type DNA-binding" evidence="7">
    <location>
        <begin position="47"/>
        <end position="152"/>
    </location>
</feature>
<dbReference type="EMBL" id="CAICTM010000124">
    <property type="protein sequence ID" value="CAB9502013.1"/>
    <property type="molecule type" value="Genomic_DNA"/>
</dbReference>
<dbReference type="GO" id="GO:0005634">
    <property type="term" value="C:nucleus"/>
    <property type="evidence" value="ECO:0007669"/>
    <property type="project" value="UniProtKB-SubCell"/>
</dbReference>
<feature type="region of interest" description="Disordered" evidence="6">
    <location>
        <begin position="1"/>
        <end position="30"/>
    </location>
</feature>
<comment type="similarity">
    <text evidence="4">Belongs to the HSF family.</text>
</comment>
<keyword evidence="2" id="KW-0238">DNA-binding</keyword>
<feature type="coiled-coil region" evidence="5">
    <location>
        <begin position="178"/>
        <end position="233"/>
    </location>
</feature>
<dbReference type="Proteomes" id="UP001153069">
    <property type="component" value="Unassembled WGS sequence"/>
</dbReference>
<dbReference type="Pfam" id="PF00447">
    <property type="entry name" value="HSF_DNA-bind"/>
    <property type="match status" value="1"/>
</dbReference>
<dbReference type="AlphaFoldDB" id="A0A9N8H4W1"/>
<sequence>MSTNSNQEMPALAGNKRRSPTDELSDDLHYSGDEKVVQTTKSKGIVNVQLFIRKAFAMINECDPNIASWTDEGDKFVVKNKDVFAASVIPQYYDHSNYSSFTRQLNFYGFTREQSMTIKVSDLNSLAVGQETFYHQNFQRNRPDLLKNLQRKSSDNKNAKKRKKPRTDADVGYLQGRMESMEETTKEMLSTIKLMREENFASVAAIRDLQNVNAAKDEKIGALEKRIEWLERRLTSSAVQREESFLSAGQRLFGGAASQTKNAWATAAENVAHTFAQAQQQQQHTDNSYLTSAANGEVADATYSHSEAGATLARHPKMKRATAAPTKDIYAYDAAATMASIGNLNASTNTAPMRETSLDFGLFTGLARESSLLSWLPQARQGNNDKTL</sequence>
<evidence type="ECO:0000256" key="1">
    <source>
        <dbReference type="ARBA" id="ARBA00004123"/>
    </source>
</evidence>
<dbReference type="InterPro" id="IPR036390">
    <property type="entry name" value="WH_DNA-bd_sf"/>
</dbReference>
<evidence type="ECO:0000256" key="6">
    <source>
        <dbReference type="SAM" id="MobiDB-lite"/>
    </source>
</evidence>
<proteinExistence type="inferred from homology"/>
<dbReference type="SUPFAM" id="SSF46785">
    <property type="entry name" value="Winged helix' DNA-binding domain"/>
    <property type="match status" value="1"/>
</dbReference>
<keyword evidence="9" id="KW-1185">Reference proteome</keyword>
<dbReference type="Gene3D" id="1.10.10.10">
    <property type="entry name" value="Winged helix-like DNA-binding domain superfamily/Winged helix DNA-binding domain"/>
    <property type="match status" value="1"/>
</dbReference>
<comment type="subcellular location">
    <subcellularLocation>
        <location evidence="1">Nucleus</location>
    </subcellularLocation>
</comment>
<name>A0A9N8H4W1_9STRA</name>
<feature type="region of interest" description="Disordered" evidence="6">
    <location>
        <begin position="144"/>
        <end position="170"/>
    </location>
</feature>
<keyword evidence="3" id="KW-0539">Nucleus</keyword>
<dbReference type="PANTHER" id="PTHR10015">
    <property type="entry name" value="HEAT SHOCK TRANSCRIPTION FACTOR"/>
    <property type="match status" value="1"/>
</dbReference>
<gene>
    <name evidence="8" type="ORF">SEMRO_125_G060060.1</name>
</gene>
<evidence type="ECO:0000256" key="3">
    <source>
        <dbReference type="ARBA" id="ARBA00023242"/>
    </source>
</evidence>
<accession>A0A9N8H4W1</accession>
<evidence type="ECO:0000256" key="5">
    <source>
        <dbReference type="SAM" id="Coils"/>
    </source>
</evidence>
<dbReference type="GO" id="GO:0043565">
    <property type="term" value="F:sequence-specific DNA binding"/>
    <property type="evidence" value="ECO:0007669"/>
    <property type="project" value="InterPro"/>
</dbReference>
<reference evidence="8" key="1">
    <citation type="submission" date="2020-06" db="EMBL/GenBank/DDBJ databases">
        <authorList>
            <consortium name="Plant Systems Biology data submission"/>
        </authorList>
    </citation>
    <scope>NUCLEOTIDE SEQUENCE</scope>
    <source>
        <strain evidence="8">D6</strain>
    </source>
</reference>
<evidence type="ECO:0000256" key="2">
    <source>
        <dbReference type="ARBA" id="ARBA00023125"/>
    </source>
</evidence>
<dbReference type="InterPro" id="IPR036388">
    <property type="entry name" value="WH-like_DNA-bd_sf"/>
</dbReference>
<keyword evidence="5" id="KW-0175">Coiled coil</keyword>
<organism evidence="8 9">
    <name type="scientific">Seminavis robusta</name>
    <dbReference type="NCBI Taxonomy" id="568900"/>
    <lineage>
        <taxon>Eukaryota</taxon>
        <taxon>Sar</taxon>
        <taxon>Stramenopiles</taxon>
        <taxon>Ochrophyta</taxon>
        <taxon>Bacillariophyta</taxon>
        <taxon>Bacillariophyceae</taxon>
        <taxon>Bacillariophycidae</taxon>
        <taxon>Naviculales</taxon>
        <taxon>Naviculaceae</taxon>
        <taxon>Seminavis</taxon>
    </lineage>
</organism>
<comment type="caution">
    <text evidence="8">The sequence shown here is derived from an EMBL/GenBank/DDBJ whole genome shotgun (WGS) entry which is preliminary data.</text>
</comment>
<dbReference type="OrthoDB" id="60033at2759"/>
<evidence type="ECO:0000313" key="9">
    <source>
        <dbReference type="Proteomes" id="UP001153069"/>
    </source>
</evidence>
<dbReference type="InterPro" id="IPR000232">
    <property type="entry name" value="HSF_DNA-bd"/>
</dbReference>
<evidence type="ECO:0000259" key="7">
    <source>
        <dbReference type="SMART" id="SM00415"/>
    </source>
</evidence>
<dbReference type="GO" id="GO:0003700">
    <property type="term" value="F:DNA-binding transcription factor activity"/>
    <property type="evidence" value="ECO:0007669"/>
    <property type="project" value="InterPro"/>
</dbReference>
<dbReference type="PANTHER" id="PTHR10015:SF427">
    <property type="entry name" value="HEAT SHOCK FACTOR PROTEIN"/>
    <property type="match status" value="1"/>
</dbReference>
<dbReference type="SMART" id="SM00415">
    <property type="entry name" value="HSF"/>
    <property type="match status" value="1"/>
</dbReference>
<protein>
    <submittedName>
        <fullName evidence="8">Shock factor protein</fullName>
    </submittedName>
</protein>